<evidence type="ECO:0000313" key="4">
    <source>
        <dbReference type="EMBL" id="RST76058.1"/>
    </source>
</evidence>
<dbReference type="PANTHER" id="PTHR43420">
    <property type="entry name" value="ACETYLTRANSFERASE"/>
    <property type="match status" value="1"/>
</dbReference>
<protein>
    <submittedName>
        <fullName evidence="4">GNAT family N-acetyltransferase</fullName>
    </submittedName>
</protein>
<dbReference type="CDD" id="cd04301">
    <property type="entry name" value="NAT_SF"/>
    <property type="match status" value="1"/>
</dbReference>
<organism evidence="4 5">
    <name type="scientific">Siminovitchia acidinfaciens</name>
    <dbReference type="NCBI Taxonomy" id="2321395"/>
    <lineage>
        <taxon>Bacteria</taxon>
        <taxon>Bacillati</taxon>
        <taxon>Bacillota</taxon>
        <taxon>Bacilli</taxon>
        <taxon>Bacillales</taxon>
        <taxon>Bacillaceae</taxon>
        <taxon>Siminovitchia</taxon>
    </lineage>
</organism>
<dbReference type="AlphaFoldDB" id="A0A429Y3U0"/>
<dbReference type="Proteomes" id="UP000287156">
    <property type="component" value="Unassembled WGS sequence"/>
</dbReference>
<dbReference type="RefSeq" id="WP_126048175.1">
    <property type="nucleotide sequence ID" value="NZ_QYTV02000002.1"/>
</dbReference>
<dbReference type="PANTHER" id="PTHR43420:SF47">
    <property type="entry name" value="N-ACETYLTRANSFERASE DOMAIN-CONTAINING PROTEIN"/>
    <property type="match status" value="1"/>
</dbReference>
<dbReference type="InterPro" id="IPR050680">
    <property type="entry name" value="YpeA/RimI_acetyltransf"/>
</dbReference>
<reference evidence="4" key="1">
    <citation type="submission" date="2018-12" db="EMBL/GenBank/DDBJ databases">
        <authorList>
            <person name="Sun L."/>
            <person name="Chen Z."/>
        </authorList>
    </citation>
    <scope>NUCLEOTIDE SEQUENCE [LARGE SCALE GENOMIC DNA]</scope>
    <source>
        <strain evidence="4">3-2-2</strain>
    </source>
</reference>
<dbReference type="Pfam" id="PF00583">
    <property type="entry name" value="Acetyltransf_1"/>
    <property type="match status" value="1"/>
</dbReference>
<evidence type="ECO:0000256" key="1">
    <source>
        <dbReference type="ARBA" id="ARBA00022679"/>
    </source>
</evidence>
<gene>
    <name evidence="4" type="ORF">D4T97_004510</name>
</gene>
<evidence type="ECO:0000256" key="2">
    <source>
        <dbReference type="ARBA" id="ARBA00023315"/>
    </source>
</evidence>
<proteinExistence type="predicted"/>
<dbReference type="GO" id="GO:0016747">
    <property type="term" value="F:acyltransferase activity, transferring groups other than amino-acyl groups"/>
    <property type="evidence" value="ECO:0007669"/>
    <property type="project" value="InterPro"/>
</dbReference>
<feature type="domain" description="N-acetyltransferase" evidence="3">
    <location>
        <begin position="2"/>
        <end position="168"/>
    </location>
</feature>
<keyword evidence="1" id="KW-0808">Transferase</keyword>
<keyword evidence="2" id="KW-0012">Acyltransferase</keyword>
<dbReference type="PROSITE" id="PS51186">
    <property type="entry name" value="GNAT"/>
    <property type="match status" value="1"/>
</dbReference>
<keyword evidence="5" id="KW-1185">Reference proteome</keyword>
<dbReference type="InterPro" id="IPR016181">
    <property type="entry name" value="Acyl_CoA_acyltransferase"/>
</dbReference>
<name>A0A429Y3U0_9BACI</name>
<dbReference type="InterPro" id="IPR000182">
    <property type="entry name" value="GNAT_dom"/>
</dbReference>
<evidence type="ECO:0000313" key="5">
    <source>
        <dbReference type="Proteomes" id="UP000287156"/>
    </source>
</evidence>
<dbReference type="OrthoDB" id="4228396at2"/>
<accession>A0A429Y3U0</accession>
<dbReference type="Gene3D" id="3.40.630.30">
    <property type="match status" value="1"/>
</dbReference>
<dbReference type="EMBL" id="QYTV02000002">
    <property type="protein sequence ID" value="RST76058.1"/>
    <property type="molecule type" value="Genomic_DNA"/>
</dbReference>
<comment type="caution">
    <text evidence="4">The sequence shown here is derived from an EMBL/GenBank/DDBJ whole genome shotgun (WGS) entry which is preliminary data.</text>
</comment>
<sequence>MLKIKTLSDVPIRDACEAWNNGFMDYYVKIQMSVSQFTFRLGWDELSPDYSFIAYYNEIPAGIILNGITEINGKRLAWNGGTSVAASFRKQGIAKKLMESSLEIYKRENVDIATLEAFTVNHAAIRLYESFGYRVVDQLLFLKKTEPDEKSTFTNDKIQGYTLHRGLPQDVSELSFYQHGAPWKTQWKFIRGGESIIVKDRNGEAAGYMLYQNIRGKDGKTILFQCEADERLPARSEMIQLMIGQLFKTDSRMISTYNLPRKNHFLINNLINAGFIESFTDQKIPLKQVFMKKTMNETTVD</sequence>
<dbReference type="SUPFAM" id="SSF55729">
    <property type="entry name" value="Acyl-CoA N-acyltransferases (Nat)"/>
    <property type="match status" value="1"/>
</dbReference>
<evidence type="ECO:0000259" key="3">
    <source>
        <dbReference type="PROSITE" id="PS51186"/>
    </source>
</evidence>